<gene>
    <name evidence="10" type="ORF">CYMTET_12699</name>
</gene>
<keyword evidence="11" id="KW-1185">Reference proteome</keyword>
<evidence type="ECO:0008006" key="12">
    <source>
        <dbReference type="Google" id="ProtNLM"/>
    </source>
</evidence>
<reference evidence="10 11" key="1">
    <citation type="journal article" date="2015" name="Genome Biol. Evol.">
        <title>Comparative Genomics of a Bacterivorous Green Alga Reveals Evolutionary Causalities and Consequences of Phago-Mixotrophic Mode of Nutrition.</title>
        <authorList>
            <person name="Burns J.A."/>
            <person name="Paasch A."/>
            <person name="Narechania A."/>
            <person name="Kim E."/>
        </authorList>
    </citation>
    <scope>NUCLEOTIDE SEQUENCE [LARGE SCALE GENOMIC DNA]</scope>
    <source>
        <strain evidence="10 11">PLY_AMNH</strain>
    </source>
</reference>
<evidence type="ECO:0000256" key="1">
    <source>
        <dbReference type="ARBA" id="ARBA00022679"/>
    </source>
</evidence>
<organism evidence="10 11">
    <name type="scientific">Cymbomonas tetramitiformis</name>
    <dbReference type="NCBI Taxonomy" id="36881"/>
    <lineage>
        <taxon>Eukaryota</taxon>
        <taxon>Viridiplantae</taxon>
        <taxon>Chlorophyta</taxon>
        <taxon>Pyramimonadophyceae</taxon>
        <taxon>Pyramimonadales</taxon>
        <taxon>Pyramimonadaceae</taxon>
        <taxon>Cymbomonas</taxon>
    </lineage>
</organism>
<evidence type="ECO:0000313" key="10">
    <source>
        <dbReference type="EMBL" id="KAK3279416.1"/>
    </source>
</evidence>
<feature type="domain" description="Reverse transcriptase" evidence="8">
    <location>
        <begin position="58"/>
        <end position="130"/>
    </location>
</feature>
<proteinExistence type="predicted"/>
<keyword evidence="6" id="KW-0695">RNA-directed DNA polymerase</keyword>
<feature type="compositionally biased region" description="Basic and acidic residues" evidence="7">
    <location>
        <begin position="412"/>
        <end position="421"/>
    </location>
</feature>
<sequence length="608" mass="68933">YKASVRLRPDWQGNPLYRKGYKLSQEGLRQLRLQLDELLAKGYMRPSASPWGCPVLMVPKPSNPKELRLVIDYRQINEITVKDKYPLPDVQSLLDDLQGATVFSTMDALWGFWQIPMSADDVEKTAMTTHFGAYEWVFVDDIMIFSADDPGEGGAPGRNAHQVHLDHLRQVLEACRKNSVYLKKSKDKVASVRDWPDLETVTHVRQFLGMCGFYRRYIQNFADLAYPLTRLTKSGVEWAWGKEEKAAFNRLKAALISSPTLALPDQRGAADGSRPFCVQTDASGVALGGVLMQDFGQGLQPIAFESRQFSSAEQNYHAGERELCAIHHCTAITWRHYLIFTSFKLIGDHKPLQWLFAPARELSRRQARWYEDLVEVGVHQMEHVPGWCLVVPDAQSRRPDYKELSAREGLKEKGIVDRSTDGPRVSKRTDVPSKEIPEKVDEDEDPASVLDAVFEYSDSEDESVPPTSPPVVIGELTHLNGLTWVETPDLWSDAADTLRVGEKALEDAESLAAVTRSAQVRERESATPVGHHSNQATGSHYDRVVDRQDWRLIKERFDEIVAQYGPFDVDAWCDSMGVNRQVEHFWTDCLKEQWRGNREARVVQSAVH</sequence>
<dbReference type="Gene3D" id="3.10.10.10">
    <property type="entry name" value="HIV Type 1 Reverse Transcriptase, subunit A, domain 1"/>
    <property type="match status" value="1"/>
</dbReference>
<dbReference type="PANTHER" id="PTHR37984">
    <property type="entry name" value="PROTEIN CBG26694"/>
    <property type="match status" value="1"/>
</dbReference>
<dbReference type="GO" id="GO:0003964">
    <property type="term" value="F:RNA-directed DNA polymerase activity"/>
    <property type="evidence" value="ECO:0007669"/>
    <property type="project" value="UniProtKB-KW"/>
</dbReference>
<dbReference type="InterPro" id="IPR043502">
    <property type="entry name" value="DNA/RNA_pol_sf"/>
</dbReference>
<evidence type="ECO:0000256" key="3">
    <source>
        <dbReference type="ARBA" id="ARBA00022722"/>
    </source>
</evidence>
<comment type="caution">
    <text evidence="10">The sequence shown here is derived from an EMBL/GenBank/DDBJ whole genome shotgun (WGS) entry which is preliminary data.</text>
</comment>
<keyword evidence="5" id="KW-0378">Hydrolase</keyword>
<dbReference type="GO" id="GO:0004519">
    <property type="term" value="F:endonuclease activity"/>
    <property type="evidence" value="ECO:0007669"/>
    <property type="project" value="UniProtKB-KW"/>
</dbReference>
<feature type="non-terminal residue" evidence="10">
    <location>
        <position position="1"/>
    </location>
</feature>
<dbReference type="InterPro" id="IPR041373">
    <property type="entry name" value="RT_RNaseH"/>
</dbReference>
<feature type="domain" description="Reverse transcriptase RNase H-like" evidence="9">
    <location>
        <begin position="273"/>
        <end position="374"/>
    </location>
</feature>
<evidence type="ECO:0000256" key="5">
    <source>
        <dbReference type="ARBA" id="ARBA00022801"/>
    </source>
</evidence>
<dbReference type="EMBL" id="LGRX02004928">
    <property type="protein sequence ID" value="KAK3279416.1"/>
    <property type="molecule type" value="Genomic_DNA"/>
</dbReference>
<dbReference type="CDD" id="cd01647">
    <property type="entry name" value="RT_LTR"/>
    <property type="match status" value="1"/>
</dbReference>
<evidence type="ECO:0000313" key="11">
    <source>
        <dbReference type="Proteomes" id="UP001190700"/>
    </source>
</evidence>
<name>A0AAE0GJX3_9CHLO</name>
<evidence type="ECO:0000256" key="6">
    <source>
        <dbReference type="ARBA" id="ARBA00022918"/>
    </source>
</evidence>
<dbReference type="InterPro" id="IPR050951">
    <property type="entry name" value="Retrovirus_Pol_polyprotein"/>
</dbReference>
<protein>
    <recommendedName>
        <fullName evidence="12">Reverse transcriptase RNase H-like domain-containing protein</fullName>
    </recommendedName>
</protein>
<dbReference type="Pfam" id="PF17917">
    <property type="entry name" value="RT_RNaseH"/>
    <property type="match status" value="1"/>
</dbReference>
<dbReference type="GO" id="GO:0016787">
    <property type="term" value="F:hydrolase activity"/>
    <property type="evidence" value="ECO:0007669"/>
    <property type="project" value="UniProtKB-KW"/>
</dbReference>
<dbReference type="InterPro" id="IPR000477">
    <property type="entry name" value="RT_dom"/>
</dbReference>
<keyword evidence="1" id="KW-0808">Transferase</keyword>
<evidence type="ECO:0000259" key="9">
    <source>
        <dbReference type="Pfam" id="PF17917"/>
    </source>
</evidence>
<dbReference type="PANTHER" id="PTHR37984:SF5">
    <property type="entry name" value="PROTEIN NYNRIN-LIKE"/>
    <property type="match status" value="1"/>
</dbReference>
<dbReference type="InterPro" id="IPR043128">
    <property type="entry name" value="Rev_trsase/Diguanyl_cyclase"/>
</dbReference>
<evidence type="ECO:0000259" key="8">
    <source>
        <dbReference type="Pfam" id="PF00078"/>
    </source>
</evidence>
<keyword evidence="4" id="KW-0255">Endonuclease</keyword>
<dbReference type="Proteomes" id="UP001190700">
    <property type="component" value="Unassembled WGS sequence"/>
</dbReference>
<dbReference type="SUPFAM" id="SSF56672">
    <property type="entry name" value="DNA/RNA polymerases"/>
    <property type="match status" value="1"/>
</dbReference>
<dbReference type="FunFam" id="3.30.70.270:FF:000020">
    <property type="entry name" value="Transposon Tf2-6 polyprotein-like Protein"/>
    <property type="match status" value="1"/>
</dbReference>
<keyword evidence="3" id="KW-0540">Nuclease</keyword>
<feature type="region of interest" description="Disordered" evidence="7">
    <location>
        <begin position="412"/>
        <end position="445"/>
    </location>
</feature>
<dbReference type="CDD" id="cd09274">
    <property type="entry name" value="RNase_HI_RT_Ty3"/>
    <property type="match status" value="1"/>
</dbReference>
<evidence type="ECO:0000256" key="4">
    <source>
        <dbReference type="ARBA" id="ARBA00022759"/>
    </source>
</evidence>
<dbReference type="Gene3D" id="3.30.70.270">
    <property type="match status" value="2"/>
</dbReference>
<dbReference type="Gene3D" id="3.10.20.370">
    <property type="match status" value="1"/>
</dbReference>
<evidence type="ECO:0000256" key="7">
    <source>
        <dbReference type="SAM" id="MobiDB-lite"/>
    </source>
</evidence>
<evidence type="ECO:0000256" key="2">
    <source>
        <dbReference type="ARBA" id="ARBA00022695"/>
    </source>
</evidence>
<dbReference type="AlphaFoldDB" id="A0AAE0GJX3"/>
<accession>A0AAE0GJX3</accession>
<dbReference type="Pfam" id="PF00078">
    <property type="entry name" value="RVT_1"/>
    <property type="match status" value="1"/>
</dbReference>
<keyword evidence="2" id="KW-0548">Nucleotidyltransferase</keyword>
<feature type="compositionally biased region" description="Basic and acidic residues" evidence="7">
    <location>
        <begin position="427"/>
        <end position="439"/>
    </location>
</feature>